<comment type="caution">
    <text evidence="1">The sequence shown here is derived from an EMBL/GenBank/DDBJ whole genome shotgun (WGS) entry which is preliminary data.</text>
</comment>
<gene>
    <name evidence="1" type="ORF">NQ176_g4109</name>
</gene>
<organism evidence="1 2">
    <name type="scientific">Zarea fungicola</name>
    <dbReference type="NCBI Taxonomy" id="93591"/>
    <lineage>
        <taxon>Eukaryota</taxon>
        <taxon>Fungi</taxon>
        <taxon>Dikarya</taxon>
        <taxon>Ascomycota</taxon>
        <taxon>Pezizomycotina</taxon>
        <taxon>Sordariomycetes</taxon>
        <taxon>Hypocreomycetidae</taxon>
        <taxon>Hypocreales</taxon>
        <taxon>Cordycipitaceae</taxon>
        <taxon>Zarea</taxon>
    </lineage>
</organism>
<dbReference type="Proteomes" id="UP001143910">
    <property type="component" value="Unassembled WGS sequence"/>
</dbReference>
<sequence>MRSWVWDQMGREFYMPFKRLLLKIWVLRYSGNARVIGYYEGWAHERRCNVVWPEQIPTGVYTHINFAFATINPDTYMVSPTSRYDINLYQRVTALKNDDPGLKVFIAIGGWTFNDPGPTATTFSDISASISRQKIFIASLISFMSSYGFDGVDLDWEYPAAADRSGRPIDFKTFPVFMGRLKSALEAVGKEVSITLPASYWYLQHFDLKNLAKSVDWFNVMSYDLHGTWDKGNTWTGNFLNAHTNLTEIDTALDLIWRNSIEPSKVVLGLAFYGRAFTASSASCLEPGCRFESGGVRGKCSKAVSVLLNSEIDDIIRERGITPKFYQDAAVKVASWDDQWVAYDDIETLKIKSQYAQSRCMGGVMVWAISHDTQDATYSMALAQVTNRLNSLLPHVRRARDSDDPYSTVINKHDQCRWTNCRQSCPSGWIPVPRQDKAARRNEVMADETGCGGGVRCSGGSCSDGMKEIGSTTLRCRSSYQIACCTVSDTKSMGIYDTYEWSTDKDCDTRPLNCPVGDSQKVTEIAWSQTGSGGSSCPKPDINRSRKLCANTRDKNKQFYDCGTYNSRTEGCPSDKLRVALDTSFSAKYQDVVETLNPQVAHRREFLLEWLKAPTCPNPGSLTASIGGLIGLVGRSRGLAYSEVESLLAALVLKSFPATELKWATDDWNQAMSNSFPGLVMPGLGAKMRAHPSYNKDGPIQMAHNVICNPIFWSTRDSSTKTFDCSECVGPACFLDPKQKLKMLLSNSTRFSSNIRTARIVPTDLSLARRQSNSRDYPVDLKSPSGEEFTFTITLPETFSATQLNSEDPIFDAAIDFDDLGDCGNAALSSQVIPNGETYQVEHIIEGQQMSIFFQDAALGQLRSGSASRSGPVSIAFFRAASSNTPMGMFPPPPPLPGGADLTRTLDRVMECLGSTTNRETLVFLKYLINRIKGNLVAGEYAVNRNRWSGFITDEARPEQFLLRIRAIIGAINYLDYSATPNIPANLATIANNVYTQLAYAQREWNQRNPTDVVHIADFWTEWIRDFYEHYLISVATNQATDMITEMRRHWAVSTSEHAQLVLDMLEMLEAQVRLLHIDTSGLL</sequence>
<protein>
    <submittedName>
        <fullName evidence="1">Uncharacterized protein</fullName>
    </submittedName>
</protein>
<keyword evidence="2" id="KW-1185">Reference proteome</keyword>
<evidence type="ECO:0000313" key="2">
    <source>
        <dbReference type="Proteomes" id="UP001143910"/>
    </source>
</evidence>
<reference evidence="1" key="1">
    <citation type="submission" date="2022-08" db="EMBL/GenBank/DDBJ databases">
        <title>Genome Sequence of Lecanicillium fungicola.</title>
        <authorList>
            <person name="Buettner E."/>
        </authorList>
    </citation>
    <scope>NUCLEOTIDE SEQUENCE</scope>
    <source>
        <strain evidence="1">Babe33</strain>
    </source>
</reference>
<proteinExistence type="predicted"/>
<accession>A0ACC1NF45</accession>
<name>A0ACC1NF45_9HYPO</name>
<evidence type="ECO:0000313" key="1">
    <source>
        <dbReference type="EMBL" id="KAJ2977907.1"/>
    </source>
</evidence>
<dbReference type="EMBL" id="JANJQO010000426">
    <property type="protein sequence ID" value="KAJ2977907.1"/>
    <property type="molecule type" value="Genomic_DNA"/>
</dbReference>